<keyword evidence="2" id="KW-1185">Reference proteome</keyword>
<organism evidence="1 2">
    <name type="scientific">Malus baccata</name>
    <name type="common">Siberian crab apple</name>
    <name type="synonym">Pyrus baccata</name>
    <dbReference type="NCBI Taxonomy" id="106549"/>
    <lineage>
        <taxon>Eukaryota</taxon>
        <taxon>Viridiplantae</taxon>
        <taxon>Streptophyta</taxon>
        <taxon>Embryophyta</taxon>
        <taxon>Tracheophyta</taxon>
        <taxon>Spermatophyta</taxon>
        <taxon>Magnoliopsida</taxon>
        <taxon>eudicotyledons</taxon>
        <taxon>Gunneridae</taxon>
        <taxon>Pentapetalae</taxon>
        <taxon>rosids</taxon>
        <taxon>fabids</taxon>
        <taxon>Rosales</taxon>
        <taxon>Rosaceae</taxon>
        <taxon>Amygdaloideae</taxon>
        <taxon>Maleae</taxon>
        <taxon>Malus</taxon>
    </lineage>
</organism>
<reference evidence="1 2" key="1">
    <citation type="journal article" date="2019" name="G3 (Bethesda)">
        <title>Sequencing of a Wild Apple (Malus baccata) Genome Unravels the Differences Between Cultivated and Wild Apple Species Regarding Disease Resistance and Cold Tolerance.</title>
        <authorList>
            <person name="Chen X."/>
        </authorList>
    </citation>
    <scope>NUCLEOTIDE SEQUENCE [LARGE SCALE GENOMIC DNA]</scope>
    <source>
        <strain evidence="2">cv. Shandingzi</strain>
        <tissue evidence="1">Leaves</tissue>
    </source>
</reference>
<dbReference type="AlphaFoldDB" id="A0A540MXJ2"/>
<proteinExistence type="predicted"/>
<protein>
    <submittedName>
        <fullName evidence="1">Uncharacterized protein</fullName>
    </submittedName>
</protein>
<accession>A0A540MXJ2</accession>
<sequence length="96" mass="11290">MTKRRKREAYGERRRRVGGGRAEVVEQNTLPVDRFLHFWCFRAFVSGVKLENWVRWSDKQANEGPRLFGIYTSDKCRFSAWAVQICLGQCIDDSVF</sequence>
<gene>
    <name evidence="1" type="ORF">C1H46_010812</name>
</gene>
<name>A0A540MXJ2_MALBA</name>
<evidence type="ECO:0000313" key="1">
    <source>
        <dbReference type="EMBL" id="TQE03497.1"/>
    </source>
</evidence>
<dbReference type="EMBL" id="VIEB01000153">
    <property type="protein sequence ID" value="TQE03497.1"/>
    <property type="molecule type" value="Genomic_DNA"/>
</dbReference>
<dbReference type="Proteomes" id="UP000315295">
    <property type="component" value="Unassembled WGS sequence"/>
</dbReference>
<evidence type="ECO:0000313" key="2">
    <source>
        <dbReference type="Proteomes" id="UP000315295"/>
    </source>
</evidence>
<comment type="caution">
    <text evidence="1">The sequence shown here is derived from an EMBL/GenBank/DDBJ whole genome shotgun (WGS) entry which is preliminary data.</text>
</comment>